<comment type="caution">
    <text evidence="6">The sequence shown here is derived from an EMBL/GenBank/DDBJ whole genome shotgun (WGS) entry which is preliminary data.</text>
</comment>
<dbReference type="RefSeq" id="WP_186948990.1">
    <property type="nucleotide sequence ID" value="NZ_JACOGF010000011.1"/>
</dbReference>
<dbReference type="InterPro" id="IPR030678">
    <property type="entry name" value="Peptide/Ni-bd"/>
</dbReference>
<name>A0ABR6ZV06_9BURK</name>
<evidence type="ECO:0000256" key="3">
    <source>
        <dbReference type="ARBA" id="ARBA00022729"/>
    </source>
</evidence>
<evidence type="ECO:0000259" key="5">
    <source>
        <dbReference type="Pfam" id="PF00496"/>
    </source>
</evidence>
<keyword evidence="7" id="KW-1185">Reference proteome</keyword>
<sequence>MFSISKKLFVPALLAVSIGVALPSFSHAANLKIGLAADVNSLDPHYFNSGPNNAMASHLFEALVSVDSDGRIAPGLALSWKAIKPTTWEFKLRHGVKFHDGSEMTAEDVVFSLDRPAQIKNSPGPYTSFTKQIVGKQIVDPYTLRLKTATAYGPLPLDMSSIFIVSKKATLQASTDDFNSGKAAIGTGPYKFASFKRGDAVELTKNDAYWGEKSAWDKVTFRIISAGAPRMAALLSGDVDVIESIPPADLSKLKSNPKFKLEQKISWRTVFWQLDHQSRVSPYITDKAGKPLATNPLKDIRVRKAIAKAINRNALTERILEGLAVPASNLVAPGVFGYNDSLKVEAYDPEGAKKLLAEAGYPNGFAITLHGPNNRYINDEQIVQTVAQFLSKVGIQAKVETQPLAVYFPKAAKGDYSMALLGWGSLAGDFALRTILGTTNAENGWGSWNWGKYSNRALDEAIESSLAAVEADKHEAFAKKAAAIALQDYAVIPLHHQYASWALRKGLHYKARADEFTFAHQFKPD</sequence>
<dbReference type="InterPro" id="IPR039424">
    <property type="entry name" value="SBP_5"/>
</dbReference>
<dbReference type="SUPFAM" id="SSF53850">
    <property type="entry name" value="Periplasmic binding protein-like II"/>
    <property type="match status" value="1"/>
</dbReference>
<evidence type="ECO:0000256" key="1">
    <source>
        <dbReference type="ARBA" id="ARBA00005695"/>
    </source>
</evidence>
<organism evidence="6 7">
    <name type="scientific">Undibacterium hunanense</name>
    <dbReference type="NCBI Taxonomy" id="2762292"/>
    <lineage>
        <taxon>Bacteria</taxon>
        <taxon>Pseudomonadati</taxon>
        <taxon>Pseudomonadota</taxon>
        <taxon>Betaproteobacteria</taxon>
        <taxon>Burkholderiales</taxon>
        <taxon>Oxalobacteraceae</taxon>
        <taxon>Undibacterium</taxon>
    </lineage>
</organism>
<feature type="signal peptide" evidence="4">
    <location>
        <begin position="1"/>
        <end position="28"/>
    </location>
</feature>
<evidence type="ECO:0000313" key="7">
    <source>
        <dbReference type="Proteomes" id="UP000650424"/>
    </source>
</evidence>
<dbReference type="InterPro" id="IPR000914">
    <property type="entry name" value="SBP_5_dom"/>
</dbReference>
<keyword evidence="2" id="KW-0813">Transport</keyword>
<reference evidence="6 7" key="1">
    <citation type="submission" date="2020-08" db="EMBL/GenBank/DDBJ databases">
        <title>Novel species isolated from subtropical streams in China.</title>
        <authorList>
            <person name="Lu H."/>
        </authorList>
    </citation>
    <scope>NUCLEOTIDE SEQUENCE [LARGE SCALE GENOMIC DNA]</scope>
    <source>
        <strain evidence="6 7">CY18W</strain>
    </source>
</reference>
<comment type="similarity">
    <text evidence="1">Belongs to the bacterial solute-binding protein 5 family.</text>
</comment>
<protein>
    <submittedName>
        <fullName evidence="6">ABC transporter substrate-binding protein</fullName>
    </submittedName>
</protein>
<feature type="domain" description="Solute-binding protein family 5" evidence="5">
    <location>
        <begin position="72"/>
        <end position="427"/>
    </location>
</feature>
<accession>A0ABR6ZV06</accession>
<dbReference type="Proteomes" id="UP000650424">
    <property type="component" value="Unassembled WGS sequence"/>
</dbReference>
<dbReference type="Pfam" id="PF00496">
    <property type="entry name" value="SBP_bac_5"/>
    <property type="match status" value="1"/>
</dbReference>
<proteinExistence type="inferred from homology"/>
<dbReference type="PIRSF" id="PIRSF002741">
    <property type="entry name" value="MppA"/>
    <property type="match status" value="1"/>
</dbReference>
<feature type="chain" id="PRO_5046461705" evidence="4">
    <location>
        <begin position="29"/>
        <end position="525"/>
    </location>
</feature>
<evidence type="ECO:0000256" key="2">
    <source>
        <dbReference type="ARBA" id="ARBA00022448"/>
    </source>
</evidence>
<dbReference type="Gene3D" id="3.40.190.10">
    <property type="entry name" value="Periplasmic binding protein-like II"/>
    <property type="match status" value="1"/>
</dbReference>
<evidence type="ECO:0000256" key="4">
    <source>
        <dbReference type="SAM" id="SignalP"/>
    </source>
</evidence>
<dbReference type="EMBL" id="JACOGF010000011">
    <property type="protein sequence ID" value="MBC3919726.1"/>
    <property type="molecule type" value="Genomic_DNA"/>
</dbReference>
<dbReference type="Gene3D" id="3.90.76.10">
    <property type="entry name" value="Dipeptide-binding Protein, Domain 1"/>
    <property type="match status" value="1"/>
</dbReference>
<evidence type="ECO:0000313" key="6">
    <source>
        <dbReference type="EMBL" id="MBC3919726.1"/>
    </source>
</evidence>
<dbReference type="PANTHER" id="PTHR30290">
    <property type="entry name" value="PERIPLASMIC BINDING COMPONENT OF ABC TRANSPORTER"/>
    <property type="match status" value="1"/>
</dbReference>
<dbReference type="PANTHER" id="PTHR30290:SF9">
    <property type="entry name" value="OLIGOPEPTIDE-BINDING PROTEIN APPA"/>
    <property type="match status" value="1"/>
</dbReference>
<gene>
    <name evidence="6" type="ORF">H8L32_19800</name>
</gene>
<dbReference type="CDD" id="cd08498">
    <property type="entry name" value="PBP2_NikA_DppA_OppA_like_2"/>
    <property type="match status" value="1"/>
</dbReference>
<dbReference type="Gene3D" id="3.10.105.10">
    <property type="entry name" value="Dipeptide-binding Protein, Domain 3"/>
    <property type="match status" value="1"/>
</dbReference>
<keyword evidence="3 4" id="KW-0732">Signal</keyword>